<evidence type="ECO:0000313" key="1">
    <source>
        <dbReference type="EMBL" id="KPM47978.1"/>
    </source>
</evidence>
<gene>
    <name evidence="1" type="ORF">AFM12_12220</name>
</gene>
<evidence type="ECO:0000313" key="2">
    <source>
        <dbReference type="Proteomes" id="UP000050454"/>
    </source>
</evidence>
<proteinExistence type="predicted"/>
<dbReference type="AlphaFoldDB" id="A0A0P7BSR6"/>
<accession>A0A0P7BSR6</accession>
<sequence>MFYKHLNKTENLKGVFSFAKTVEFGIDTILLNTSTKDISISRNYRMKIEESNAYEGRLKDEFLEFLKIEHYGIYSEYFRMK</sequence>
<dbReference type="Proteomes" id="UP000050454">
    <property type="component" value="Unassembled WGS sequence"/>
</dbReference>
<protein>
    <submittedName>
        <fullName evidence="1">Uncharacterized protein</fullName>
    </submittedName>
</protein>
<keyword evidence="2" id="KW-1185">Reference proteome</keyword>
<name>A0A0P7BSR6_9BACT</name>
<reference evidence="1 2" key="1">
    <citation type="submission" date="2015-07" db="EMBL/GenBank/DDBJ databases">
        <title>The draft genome sequence of Leadbetterella sp. JN14-9.</title>
        <authorList>
            <person name="Liu Y."/>
            <person name="Du J."/>
            <person name="Shao Z."/>
        </authorList>
    </citation>
    <scope>NUCLEOTIDE SEQUENCE [LARGE SCALE GENOMIC DNA]</scope>
    <source>
        <strain evidence="1 2">JN14-9</strain>
    </source>
</reference>
<dbReference type="STRING" id="1605367.AFM12_12220"/>
<dbReference type="EMBL" id="LGTQ01000009">
    <property type="protein sequence ID" value="KPM47978.1"/>
    <property type="molecule type" value="Genomic_DNA"/>
</dbReference>
<organism evidence="1 2">
    <name type="scientific">Jiulongibacter sediminis</name>
    <dbReference type="NCBI Taxonomy" id="1605367"/>
    <lineage>
        <taxon>Bacteria</taxon>
        <taxon>Pseudomonadati</taxon>
        <taxon>Bacteroidota</taxon>
        <taxon>Cytophagia</taxon>
        <taxon>Cytophagales</taxon>
        <taxon>Leadbetterellaceae</taxon>
        <taxon>Jiulongibacter</taxon>
    </lineage>
</organism>
<comment type="caution">
    <text evidence="1">The sequence shown here is derived from an EMBL/GenBank/DDBJ whole genome shotgun (WGS) entry which is preliminary data.</text>
</comment>